<organism evidence="1 2">
    <name type="scientific">Algoriphagus formosus</name>
    <dbReference type="NCBI Taxonomy" id="2007308"/>
    <lineage>
        <taxon>Bacteria</taxon>
        <taxon>Pseudomonadati</taxon>
        <taxon>Bacteroidota</taxon>
        <taxon>Cytophagia</taxon>
        <taxon>Cytophagales</taxon>
        <taxon>Cyclobacteriaceae</taxon>
        <taxon>Algoriphagus</taxon>
    </lineage>
</organism>
<reference evidence="1 2" key="1">
    <citation type="submission" date="2019-03" db="EMBL/GenBank/DDBJ databases">
        <title>Algoriphagus aquimaris sp. nov., isolated form marine sediment in Pohang, Korea.</title>
        <authorList>
            <person name="Kim J."/>
            <person name="Yoon S.-H."/>
            <person name="Lee S.-S."/>
        </authorList>
    </citation>
    <scope>NUCLEOTIDE SEQUENCE [LARGE SCALE GENOMIC DNA]</scope>
    <source>
        <strain evidence="1 2">F21</strain>
    </source>
</reference>
<dbReference type="RefSeq" id="WP_133390597.1">
    <property type="nucleotide sequence ID" value="NZ_SMUW01000032.1"/>
</dbReference>
<evidence type="ECO:0000313" key="2">
    <source>
        <dbReference type="Proteomes" id="UP000295438"/>
    </source>
</evidence>
<name>A0A4R5V1D2_9BACT</name>
<proteinExistence type="predicted"/>
<protein>
    <submittedName>
        <fullName evidence="1">Uncharacterized protein</fullName>
    </submittedName>
</protein>
<keyword evidence="2" id="KW-1185">Reference proteome</keyword>
<accession>A0A4R5V1D2</accession>
<dbReference type="Proteomes" id="UP000295438">
    <property type="component" value="Unassembled WGS sequence"/>
</dbReference>
<comment type="caution">
    <text evidence="1">The sequence shown here is derived from an EMBL/GenBank/DDBJ whole genome shotgun (WGS) entry which is preliminary data.</text>
</comment>
<sequence length="240" mass="27343">MGLFDFFGLKKAKNSTIKEISFFLNNPDKTVLAGCKKGGYVNLWTKPEMDQVFIYAPGTIGGAGKLGIVPPKFFKSIKAHILRKEDFGFSGPLTNNYDATIIDLSPSSCTISIQLFSAEEQKKRISEIIEKDKQSLREELEKKYRMSKPVEIQFELKEKGFSGLEGLNLKVFDKDYYCENPYECKLQLVNDKNVIIAETFSQKGKVLRVVKAHFNNQELKIEKIKQVQHYLNVVISPDLD</sequence>
<dbReference type="EMBL" id="SMUW01000032">
    <property type="protein sequence ID" value="TDK45562.1"/>
    <property type="molecule type" value="Genomic_DNA"/>
</dbReference>
<dbReference type="AlphaFoldDB" id="A0A4R5V1D2"/>
<gene>
    <name evidence="1" type="ORF">E1898_08690</name>
</gene>
<evidence type="ECO:0000313" key="1">
    <source>
        <dbReference type="EMBL" id="TDK45562.1"/>
    </source>
</evidence>